<keyword evidence="1" id="KW-1277">Toxin-antitoxin system</keyword>
<sequence>MRLVFRPEARIELLDAQSWYEERSPGLGFEFARAVDAAITRVLRNPLGFAQVEAEFRHATMRKFPYSIIYHPSATEIVVLSCFHHRRRPGSWRATAGDPSRRGKE</sequence>
<dbReference type="RefSeq" id="WP_380019643.1">
    <property type="nucleotide sequence ID" value="NZ_JBHSHD010000005.1"/>
</dbReference>
<proteinExistence type="predicted"/>
<comment type="caution">
    <text evidence="2">The sequence shown here is derived from an EMBL/GenBank/DDBJ whole genome shotgun (WGS) entry which is preliminary data.</text>
</comment>
<dbReference type="InterPro" id="IPR035093">
    <property type="entry name" value="RelE/ParE_toxin_dom_sf"/>
</dbReference>
<protein>
    <submittedName>
        <fullName evidence="2">Type II toxin-antitoxin system RelE/ParE family toxin</fullName>
    </submittedName>
</protein>
<dbReference type="EMBL" id="JBHSHD010000005">
    <property type="protein sequence ID" value="MFC4819847.1"/>
    <property type="molecule type" value="Genomic_DNA"/>
</dbReference>
<reference evidence="3" key="1">
    <citation type="journal article" date="2019" name="Int. J. Syst. Evol. Microbiol.">
        <title>The Global Catalogue of Microorganisms (GCM) 10K type strain sequencing project: providing services to taxonomists for standard genome sequencing and annotation.</title>
        <authorList>
            <consortium name="The Broad Institute Genomics Platform"/>
            <consortium name="The Broad Institute Genome Sequencing Center for Infectious Disease"/>
            <person name="Wu L."/>
            <person name="Ma J."/>
        </authorList>
    </citation>
    <scope>NUCLEOTIDE SEQUENCE [LARGE SCALE GENOMIC DNA]</scope>
    <source>
        <strain evidence="3">CCUG 30340</strain>
    </source>
</reference>
<name>A0ABV9QSP6_9GAMM</name>
<gene>
    <name evidence="2" type="ORF">ACFO6Q_05905</name>
</gene>
<organism evidence="2 3">
    <name type="scientific">Dokdonella ginsengisoli</name>
    <dbReference type="NCBI Taxonomy" id="363846"/>
    <lineage>
        <taxon>Bacteria</taxon>
        <taxon>Pseudomonadati</taxon>
        <taxon>Pseudomonadota</taxon>
        <taxon>Gammaproteobacteria</taxon>
        <taxon>Lysobacterales</taxon>
        <taxon>Rhodanobacteraceae</taxon>
        <taxon>Dokdonella</taxon>
    </lineage>
</organism>
<evidence type="ECO:0000313" key="3">
    <source>
        <dbReference type="Proteomes" id="UP001595886"/>
    </source>
</evidence>
<dbReference type="Proteomes" id="UP001595886">
    <property type="component" value="Unassembled WGS sequence"/>
</dbReference>
<evidence type="ECO:0000313" key="2">
    <source>
        <dbReference type="EMBL" id="MFC4819847.1"/>
    </source>
</evidence>
<dbReference type="InterPro" id="IPR007712">
    <property type="entry name" value="RelE/ParE_toxin"/>
</dbReference>
<keyword evidence="3" id="KW-1185">Reference proteome</keyword>
<dbReference type="Gene3D" id="3.30.2310.20">
    <property type="entry name" value="RelE-like"/>
    <property type="match status" value="1"/>
</dbReference>
<dbReference type="Pfam" id="PF05016">
    <property type="entry name" value="ParE_toxin"/>
    <property type="match status" value="1"/>
</dbReference>
<accession>A0ABV9QSP6</accession>
<evidence type="ECO:0000256" key="1">
    <source>
        <dbReference type="ARBA" id="ARBA00022649"/>
    </source>
</evidence>